<evidence type="ECO:0000313" key="1">
    <source>
        <dbReference type="EMBL" id="BDD12858.1"/>
    </source>
</evidence>
<evidence type="ECO:0008006" key="3">
    <source>
        <dbReference type="Google" id="ProtNLM"/>
    </source>
</evidence>
<proteinExistence type="predicted"/>
<gene>
    <name evidence="1" type="ORF">FUAX_52900</name>
</gene>
<keyword evidence="1" id="KW-0614">Plasmid</keyword>
<dbReference type="EMBL" id="AP025321">
    <property type="protein sequence ID" value="BDD12858.1"/>
    <property type="molecule type" value="Genomic_DNA"/>
</dbReference>
<geneLocation type="plasmid" evidence="1 2">
    <name>pFA7</name>
</geneLocation>
<dbReference type="SUPFAM" id="SSF110849">
    <property type="entry name" value="ParB/Sulfiredoxin"/>
    <property type="match status" value="1"/>
</dbReference>
<name>A0AAU9CY39_9BACT</name>
<dbReference type="Gene3D" id="3.90.1530.10">
    <property type="entry name" value="Conserved hypothetical protein from pyrococcus furiosus pfu- 392566-001, ParB domain"/>
    <property type="match status" value="1"/>
</dbReference>
<reference evidence="1 2" key="1">
    <citation type="submission" date="2021-12" db="EMBL/GenBank/DDBJ databases">
        <title>Genome sequencing of bacteria with rrn-lacking chromosome and rrn-plasmid.</title>
        <authorList>
            <person name="Anda M."/>
            <person name="Iwasaki W."/>
        </authorList>
    </citation>
    <scope>NUCLEOTIDE SEQUENCE [LARGE SCALE GENOMIC DNA]</scope>
    <source>
        <strain evidence="1 2">DSM 100852</strain>
        <plasmid evidence="1 2">pFA7</plasmid>
    </source>
</reference>
<dbReference type="RefSeq" id="WP_338396099.1">
    <property type="nucleotide sequence ID" value="NZ_AP025321.1"/>
</dbReference>
<dbReference type="Proteomes" id="UP001348817">
    <property type="component" value="Plasmid pFA7"/>
</dbReference>
<keyword evidence="2" id="KW-1185">Reference proteome</keyword>
<protein>
    <recommendedName>
        <fullName evidence="3">ParB/Sulfiredoxin domain-containing protein</fullName>
    </recommendedName>
</protein>
<dbReference type="AlphaFoldDB" id="A0AAU9CY39"/>
<organism evidence="1 2">
    <name type="scientific">Fulvitalea axinellae</name>
    <dbReference type="NCBI Taxonomy" id="1182444"/>
    <lineage>
        <taxon>Bacteria</taxon>
        <taxon>Pseudomonadati</taxon>
        <taxon>Bacteroidota</taxon>
        <taxon>Cytophagia</taxon>
        <taxon>Cytophagales</taxon>
        <taxon>Persicobacteraceae</taxon>
        <taxon>Fulvitalea</taxon>
    </lineage>
</organism>
<sequence>MAKKNLLANYRQGKNHLVKKTDIPATLQVVEEEKDTLALGDIVVRPELRDFIPPLKEEEFGRLRANLLSEGVLEPLVLWRDGAESVLVDGHNRYRVLAEHPELKFKVHYKEFADQEEAKEWMILLQLGRRNLTAEQASYLRGLRYEAEKVKEGFKGNQHTDGGGEPQNEVQRNTAAYLAEVMKVSKATIERDAQYARSLNLVGRLNPEAKREILAGKARVTKGQLQKLSKYDLSDISLENAGAIPGLVKRLKEEEKARKERTRADMLREAKAELVAMVRALPDNAGKDDVKAVKVKLDDYVKVCKRS</sequence>
<accession>A0AAU9CY39</accession>
<dbReference type="InterPro" id="IPR036086">
    <property type="entry name" value="ParB/Sulfiredoxin_sf"/>
</dbReference>
<evidence type="ECO:0000313" key="2">
    <source>
        <dbReference type="Proteomes" id="UP001348817"/>
    </source>
</evidence>
<dbReference type="KEGG" id="fax:FUAX_52900"/>